<reference evidence="1" key="1">
    <citation type="submission" date="2023-06" db="EMBL/GenBank/DDBJ databases">
        <authorList>
            <consortium name="Lawrence Berkeley National Laboratory"/>
            <person name="Ahrendt S."/>
            <person name="Sahu N."/>
            <person name="Indic B."/>
            <person name="Wong-Bajracharya J."/>
            <person name="Merenyi Z."/>
            <person name="Ke H.-M."/>
            <person name="Monk M."/>
            <person name="Kocsube S."/>
            <person name="Drula E."/>
            <person name="Lipzen A."/>
            <person name="Balint B."/>
            <person name="Henrissat B."/>
            <person name="Andreopoulos B."/>
            <person name="Martin F.M."/>
            <person name="Harder C.B."/>
            <person name="Rigling D."/>
            <person name="Ford K.L."/>
            <person name="Foster G.D."/>
            <person name="Pangilinan J."/>
            <person name="Papanicolaou A."/>
            <person name="Barry K."/>
            <person name="LaButti K."/>
            <person name="Viragh M."/>
            <person name="Koriabine M."/>
            <person name="Yan M."/>
            <person name="Riley R."/>
            <person name="Champramary S."/>
            <person name="Plett K.L."/>
            <person name="Tsai I.J."/>
            <person name="Slot J."/>
            <person name="Sipos G."/>
            <person name="Plett J."/>
            <person name="Nagy L.G."/>
            <person name="Grigoriev I.V."/>
        </authorList>
    </citation>
    <scope>NUCLEOTIDE SEQUENCE</scope>
    <source>
        <strain evidence="1">ICMP 16352</strain>
    </source>
</reference>
<dbReference type="InterPro" id="IPR008949">
    <property type="entry name" value="Isoprenoid_synthase_dom_sf"/>
</dbReference>
<evidence type="ECO:0000313" key="2">
    <source>
        <dbReference type="Proteomes" id="UP001175227"/>
    </source>
</evidence>
<proteinExistence type="predicted"/>
<evidence type="ECO:0000313" key="1">
    <source>
        <dbReference type="EMBL" id="KAK0474543.1"/>
    </source>
</evidence>
<dbReference type="EMBL" id="JAUEPR010000026">
    <property type="protein sequence ID" value="KAK0474543.1"/>
    <property type="molecule type" value="Genomic_DNA"/>
</dbReference>
<keyword evidence="2" id="KW-1185">Reference proteome</keyword>
<sequence length="130" mass="14422">MNIASLSYRASSHVNPCSLEMLTNKLACRARFEGAWKVVEQVLLDYIRGEGMHTDAIEWYERNLDYNIPGGKLDRGMSVVDTAEIIKGPRWRTSSTSRLSCLAGASSFCVPPCISSLTAVLTLRLLVLQQ</sequence>
<protein>
    <submittedName>
        <fullName evidence="1">Uncharacterized protein</fullName>
    </submittedName>
</protein>
<name>A0AA39NZ31_9AGAR</name>
<dbReference type="AlphaFoldDB" id="A0AA39NZ31"/>
<gene>
    <name evidence="1" type="ORF">IW261DRAFT_1568535</name>
</gene>
<comment type="caution">
    <text evidence="1">The sequence shown here is derived from an EMBL/GenBank/DDBJ whole genome shotgun (WGS) entry which is preliminary data.</text>
</comment>
<dbReference type="Gene3D" id="1.10.600.10">
    <property type="entry name" value="Farnesyl Diphosphate Synthase"/>
    <property type="match status" value="1"/>
</dbReference>
<organism evidence="1 2">
    <name type="scientific">Armillaria novae-zelandiae</name>
    <dbReference type="NCBI Taxonomy" id="153914"/>
    <lineage>
        <taxon>Eukaryota</taxon>
        <taxon>Fungi</taxon>
        <taxon>Dikarya</taxon>
        <taxon>Basidiomycota</taxon>
        <taxon>Agaricomycotina</taxon>
        <taxon>Agaricomycetes</taxon>
        <taxon>Agaricomycetidae</taxon>
        <taxon>Agaricales</taxon>
        <taxon>Marasmiineae</taxon>
        <taxon>Physalacriaceae</taxon>
        <taxon>Armillaria</taxon>
    </lineage>
</organism>
<dbReference type="Proteomes" id="UP001175227">
    <property type="component" value="Unassembled WGS sequence"/>
</dbReference>
<accession>A0AA39NZ31</accession>